<keyword evidence="2" id="KW-1185">Reference proteome</keyword>
<name>A0A8K0JWY9_9TREE</name>
<dbReference type="Proteomes" id="UP000812966">
    <property type="component" value="Unassembled WGS sequence"/>
</dbReference>
<evidence type="ECO:0000313" key="1">
    <source>
        <dbReference type="EMBL" id="KAG7580099.1"/>
    </source>
</evidence>
<evidence type="ECO:0000313" key="2">
    <source>
        <dbReference type="Proteomes" id="UP000812966"/>
    </source>
</evidence>
<dbReference type="EMBL" id="JABELV010000001">
    <property type="protein sequence ID" value="KAG7580099.1"/>
    <property type="molecule type" value="Genomic_DNA"/>
</dbReference>
<comment type="caution">
    <text evidence="1">The sequence shown here is derived from an EMBL/GenBank/DDBJ whole genome shotgun (WGS) entry which is preliminary data.</text>
</comment>
<sequence length="394" mass="46255">MLPRDRLLNSSTALGERYVHKSLPTQRHILPGNWNWESTATADYLVRETTWLTSMTGGTSQKYVLAYRYQLEDEYLGGKKKPARYSTIFRWELILIWEYLRQVTINRVHIMKAVQASSAFDNDPDSVDRVRLERWWDTVSLKDLCFGNRLNELERFESLGQIPRTWKDGHYRIARLEMGFPLDCEGFEVGFFARCRKLLDGYALDGPSGYPLEQTRMYLQGDVAVRHRFLNPNKLLEAVTRWDDWIYHDVSVRKCIDRSERIQDYTAEMTSSSSGGTMISGSSISEINARLALEEDKLNQDQEPLLLPDFPTAYAEKPASSKLIFLYEVERSTWNFSPEFWGRHRLICQHRSSLDTPLRLASERYERREMKEKEALEQEFRKCLKSNSWDAWEV</sequence>
<accession>A0A8K0JWY9</accession>
<dbReference type="AlphaFoldDB" id="A0A8K0JWY9"/>
<organism evidence="1 2">
    <name type="scientific">Filobasidium floriforme</name>
    <dbReference type="NCBI Taxonomy" id="5210"/>
    <lineage>
        <taxon>Eukaryota</taxon>
        <taxon>Fungi</taxon>
        <taxon>Dikarya</taxon>
        <taxon>Basidiomycota</taxon>
        <taxon>Agaricomycotina</taxon>
        <taxon>Tremellomycetes</taxon>
        <taxon>Filobasidiales</taxon>
        <taxon>Filobasidiaceae</taxon>
        <taxon>Filobasidium</taxon>
    </lineage>
</organism>
<protein>
    <submittedName>
        <fullName evidence="1">Uncharacterized protein</fullName>
    </submittedName>
</protein>
<gene>
    <name evidence="1" type="ORF">FFLO_00070</name>
</gene>
<reference evidence="1" key="1">
    <citation type="submission" date="2020-04" db="EMBL/GenBank/DDBJ databases">
        <title>Analysis of mating type loci in Filobasidium floriforme.</title>
        <authorList>
            <person name="Nowrousian M."/>
        </authorList>
    </citation>
    <scope>NUCLEOTIDE SEQUENCE</scope>
    <source>
        <strain evidence="1">CBS 6242</strain>
    </source>
</reference>
<proteinExistence type="predicted"/>